<protein>
    <submittedName>
        <fullName evidence="2">Uncharacterized protein</fullName>
    </submittedName>
</protein>
<proteinExistence type="predicted"/>
<name>A0A8T9Q348_9BACT</name>
<dbReference type="SUPFAM" id="SSF47413">
    <property type="entry name" value="lambda repressor-like DNA-binding domains"/>
    <property type="match status" value="1"/>
</dbReference>
<evidence type="ECO:0000313" key="3">
    <source>
        <dbReference type="Proteomes" id="UP000831796"/>
    </source>
</evidence>
<dbReference type="EMBL" id="CP095046">
    <property type="protein sequence ID" value="UOQ72156.1"/>
    <property type="molecule type" value="Genomic_DNA"/>
</dbReference>
<dbReference type="AlphaFoldDB" id="A0A8T9Q348"/>
<dbReference type="CDD" id="cd00093">
    <property type="entry name" value="HTH_XRE"/>
    <property type="match status" value="1"/>
</dbReference>
<dbReference type="InterPro" id="IPR010982">
    <property type="entry name" value="Lambda_DNA-bd_dom_sf"/>
</dbReference>
<keyword evidence="3" id="KW-1185">Reference proteome</keyword>
<organism evidence="2 3">
    <name type="scientific">Hymenobacter cellulosilyticus</name>
    <dbReference type="NCBI Taxonomy" id="2932248"/>
    <lineage>
        <taxon>Bacteria</taxon>
        <taxon>Pseudomonadati</taxon>
        <taxon>Bacteroidota</taxon>
        <taxon>Cytophagia</taxon>
        <taxon>Cytophagales</taxon>
        <taxon>Hymenobacteraceae</taxon>
        <taxon>Hymenobacter</taxon>
    </lineage>
</organism>
<dbReference type="InterPro" id="IPR001387">
    <property type="entry name" value="Cro/C1-type_HTH"/>
</dbReference>
<dbReference type="Proteomes" id="UP000831796">
    <property type="component" value="Chromosome"/>
</dbReference>
<feature type="compositionally biased region" description="Pro residues" evidence="1">
    <location>
        <begin position="86"/>
        <end position="99"/>
    </location>
</feature>
<accession>A0A8T9Q348</accession>
<evidence type="ECO:0000256" key="1">
    <source>
        <dbReference type="SAM" id="MobiDB-lite"/>
    </source>
</evidence>
<reference evidence="2" key="1">
    <citation type="submission" date="2022-04" db="EMBL/GenBank/DDBJ databases">
        <title>Hymenobacter sp. isolated from the air.</title>
        <authorList>
            <person name="Won M."/>
            <person name="Lee C.-M."/>
            <person name="Woen H.-Y."/>
            <person name="Kwon S.-W."/>
        </authorList>
    </citation>
    <scope>NUCLEOTIDE SEQUENCE</scope>
    <source>
        <strain evidence="2">5116S-3</strain>
    </source>
</reference>
<dbReference type="GO" id="GO:0003677">
    <property type="term" value="F:DNA binding"/>
    <property type="evidence" value="ECO:0007669"/>
    <property type="project" value="InterPro"/>
</dbReference>
<sequence length="210" mass="22117">MPAAPTSLPVDLSLTAAIRAHLVLSTRQLARYLGVSTGFVSHVEAGRRGLPPALAPRLLRLSALLPPPLGQGPPALPTPDSFDPQAPLPPPDAQLPTLPVPAPASKQLQRRLHDCRLLLLTHGQELARLQARATLLARRRYGLAQLQTVTAFPEPAEAVHYARWLAELVADLALTEPHPANAAASFHVLAARVAGLRAEVAALAASGAGE</sequence>
<dbReference type="RefSeq" id="WP_244675551.1">
    <property type="nucleotide sequence ID" value="NZ_CP095046.1"/>
</dbReference>
<feature type="region of interest" description="Disordered" evidence="1">
    <location>
        <begin position="69"/>
        <end position="99"/>
    </location>
</feature>
<dbReference type="Gene3D" id="1.10.260.40">
    <property type="entry name" value="lambda repressor-like DNA-binding domains"/>
    <property type="match status" value="1"/>
</dbReference>
<gene>
    <name evidence="2" type="ORF">MUN79_26935</name>
</gene>
<dbReference type="KEGG" id="hcu:MUN79_26935"/>
<evidence type="ECO:0000313" key="2">
    <source>
        <dbReference type="EMBL" id="UOQ72156.1"/>
    </source>
</evidence>